<evidence type="ECO:0000313" key="2">
    <source>
        <dbReference type="Proteomes" id="UP001139981"/>
    </source>
</evidence>
<keyword evidence="2" id="KW-1185">Reference proteome</keyword>
<organism evidence="1 2">
    <name type="scientific">Coemansia aciculifera</name>
    <dbReference type="NCBI Taxonomy" id="417176"/>
    <lineage>
        <taxon>Eukaryota</taxon>
        <taxon>Fungi</taxon>
        <taxon>Fungi incertae sedis</taxon>
        <taxon>Zoopagomycota</taxon>
        <taxon>Kickxellomycotina</taxon>
        <taxon>Kickxellomycetes</taxon>
        <taxon>Kickxellales</taxon>
        <taxon>Kickxellaceae</taxon>
        <taxon>Coemansia</taxon>
    </lineage>
</organism>
<comment type="caution">
    <text evidence="1">The sequence shown here is derived from an EMBL/GenBank/DDBJ whole genome shotgun (WGS) entry which is preliminary data.</text>
</comment>
<name>A0ACC1M9D3_9FUNG</name>
<sequence>MGKRVADKQLTQLNQFEEGVDDNGSDHDSGALGFRRADESTLAQRVIKKPKSRLRATPAAAAADPPPASSAFSGFSGFGSSAAAAPAASVSDTGSESSSKGAFKGFSFGQPAASTTAAKPAASAAASGAFGSFGATGGSAFKMGAFGAPAAAAPTATTNPKDTPSTFNFASKTSGGFSFGSKPQPPAAEVKKPAEPVDSEMAVDEKPAPAFSMTSFQPPTAVASSTTGSSMFGTQSAMPTFASGFVPPNTAAATTTTTAASSSSAGSNDDEFFKSIRGLNVSLQKRISDALDANAFVDLTPLLEQYRIHWAKINGVEATPQAPSFDNSRLGAAPQPEPQPESKAQPVPEPTAVTAPKFNFGSASSTSPSAKPAAAATSGFSFNFGKPSAAASTFTTPTLTTKDSAGENAATKTPFSFGFGKPKDQTTASDADPKPAFSFGFGNAQQQKPPATTAAADNDEGSANEDEDEQEEEEERREPTTAGEEGETTEYQSRVKLYAWDKELNKYKDLGLGNFKVNSRLSDNGTTRARFICRQEGSDKITLNAAMFKKLTVEVGTNKRQVGILVINDGQPTRYLVRVKTEEMAQTLVGTIERVRDQLPSA</sequence>
<accession>A0ACC1M9D3</accession>
<protein>
    <submittedName>
        <fullName evidence="1">Uncharacterized protein</fullName>
    </submittedName>
</protein>
<evidence type="ECO:0000313" key="1">
    <source>
        <dbReference type="EMBL" id="KAJ2900804.1"/>
    </source>
</evidence>
<reference evidence="1" key="1">
    <citation type="submission" date="2022-07" db="EMBL/GenBank/DDBJ databases">
        <title>Phylogenomic reconstructions and comparative analyses of Kickxellomycotina fungi.</title>
        <authorList>
            <person name="Reynolds N.K."/>
            <person name="Stajich J.E."/>
            <person name="Barry K."/>
            <person name="Grigoriev I.V."/>
            <person name="Crous P."/>
            <person name="Smith M.E."/>
        </authorList>
    </citation>
    <scope>NUCLEOTIDE SEQUENCE</scope>
    <source>
        <strain evidence="1">CBS 190363</strain>
    </source>
</reference>
<proteinExistence type="predicted"/>
<dbReference type="EMBL" id="JANBVB010000002">
    <property type="protein sequence ID" value="KAJ2900804.1"/>
    <property type="molecule type" value="Genomic_DNA"/>
</dbReference>
<dbReference type="Proteomes" id="UP001139981">
    <property type="component" value="Unassembled WGS sequence"/>
</dbReference>
<gene>
    <name evidence="1" type="ORF">IWW38_000179</name>
</gene>